<keyword evidence="18" id="KW-1015">Disulfide bond</keyword>
<dbReference type="EMBL" id="CACSAS010000001">
    <property type="protein sequence ID" value="CAA0095681.1"/>
    <property type="molecule type" value="Genomic_DNA"/>
</dbReference>
<keyword evidence="23" id="KW-0560">Oxidoreductase</keyword>
<dbReference type="InterPro" id="IPR019470">
    <property type="entry name" value="Ubiq_cytC_Rdtase_Fe-S_su_TAT"/>
</dbReference>
<evidence type="ECO:0000256" key="2">
    <source>
        <dbReference type="ARBA" id="ARBA00004162"/>
    </source>
</evidence>
<evidence type="ECO:0000313" key="24">
    <source>
        <dbReference type="Proteomes" id="UP000433050"/>
    </source>
</evidence>
<gene>
    <name evidence="23" type="primary">petC</name>
    <name evidence="23" type="ORF">STARVERO_01909</name>
</gene>
<dbReference type="SUPFAM" id="SSF50022">
    <property type="entry name" value="ISP domain"/>
    <property type="match status" value="1"/>
</dbReference>
<keyword evidence="24" id="KW-1185">Reference proteome</keyword>
<comment type="miscellaneous">
    <text evidence="20">The Rieske protein is a high potential 2Fe-2S protein.</text>
</comment>
<evidence type="ECO:0000256" key="13">
    <source>
        <dbReference type="ARBA" id="ARBA00022982"/>
    </source>
</evidence>
<evidence type="ECO:0000256" key="9">
    <source>
        <dbReference type="ARBA" id="ARBA00022692"/>
    </source>
</evidence>
<evidence type="ECO:0000256" key="3">
    <source>
        <dbReference type="ARBA" id="ARBA00010651"/>
    </source>
</evidence>
<dbReference type="Pfam" id="PF10399">
    <property type="entry name" value="UCR_Fe-S_N"/>
    <property type="match status" value="1"/>
</dbReference>
<keyword evidence="17 20" id="KW-0472">Membrane</keyword>
<dbReference type="GO" id="GO:0016491">
    <property type="term" value="F:oxidoreductase activity"/>
    <property type="evidence" value="ECO:0007669"/>
    <property type="project" value="UniProtKB-KW"/>
</dbReference>
<evidence type="ECO:0000256" key="5">
    <source>
        <dbReference type="ARBA" id="ARBA00012951"/>
    </source>
</evidence>
<dbReference type="InterPro" id="IPR014349">
    <property type="entry name" value="Rieske_Fe-S_prot"/>
</dbReference>
<name>A0A5S9NXW0_9HYPH</name>
<dbReference type="Gene3D" id="2.102.10.10">
    <property type="entry name" value="Rieske [2Fe-2S] iron-sulphur domain"/>
    <property type="match status" value="1"/>
</dbReference>
<feature type="transmembrane region" description="Helical" evidence="20">
    <location>
        <begin position="60"/>
        <end position="81"/>
    </location>
</feature>
<dbReference type="InterPro" id="IPR006317">
    <property type="entry name" value="Ubiquinol_cyt_c_Rdtase_Fe-S-su"/>
</dbReference>
<dbReference type="NCBIfam" id="TIGR01409">
    <property type="entry name" value="TAT_signal_seq"/>
    <property type="match status" value="1"/>
</dbReference>
<accession>A0A5S9NXW0</accession>
<evidence type="ECO:0000256" key="19">
    <source>
        <dbReference type="ARBA" id="ARBA00029351"/>
    </source>
</evidence>
<keyword evidence="15" id="KW-0408">Iron</keyword>
<protein>
    <recommendedName>
        <fullName evidence="6 20">Ubiquinol-cytochrome c reductase iron-sulfur subunit</fullName>
        <ecNumber evidence="5 20">7.1.1.8</ecNumber>
    </recommendedName>
</protein>
<keyword evidence="14 20" id="KW-1133">Transmembrane helix</keyword>
<keyword evidence="7 20" id="KW-0813">Transport</keyword>
<dbReference type="GO" id="GO:0005886">
    <property type="term" value="C:plasma membrane"/>
    <property type="evidence" value="ECO:0007669"/>
    <property type="project" value="UniProtKB-SubCell"/>
</dbReference>
<evidence type="ECO:0000256" key="10">
    <source>
        <dbReference type="ARBA" id="ARBA00022714"/>
    </source>
</evidence>
<dbReference type="CDD" id="cd03470">
    <property type="entry name" value="Rieske_cytochrome_bc1"/>
    <property type="match status" value="1"/>
</dbReference>
<evidence type="ECO:0000256" key="1">
    <source>
        <dbReference type="ARBA" id="ARBA00002444"/>
    </source>
</evidence>
<dbReference type="InterPro" id="IPR005805">
    <property type="entry name" value="Rieske_Fe-S_prot_C"/>
</dbReference>
<dbReference type="InterPro" id="IPR019546">
    <property type="entry name" value="TAT_signal_bac_arc"/>
</dbReference>
<keyword evidence="16" id="KW-0411">Iron-sulfur</keyword>
<dbReference type="InterPro" id="IPR036922">
    <property type="entry name" value="Rieske_2Fe-2S_sf"/>
</dbReference>
<dbReference type="PROSITE" id="PS51296">
    <property type="entry name" value="RIESKE"/>
    <property type="match status" value="1"/>
</dbReference>
<comment type="cofactor">
    <cofactor evidence="20">
        <name>[2Fe-2S] cluster</name>
        <dbReference type="ChEBI" id="CHEBI:190135"/>
    </cofactor>
    <text evidence="20">Binds 1 [2Fe-2S] cluster per subunit.</text>
</comment>
<comment type="function">
    <text evidence="1">Component of the ubiquinol-cytochrome c reductase complex (complex III or cytochrome b-c1 complex), which is a respiratory chain that generates an electrochemical potential coupled to ATP synthesis.</text>
</comment>
<keyword evidence="9 20" id="KW-0812">Transmembrane</keyword>
<evidence type="ECO:0000256" key="12">
    <source>
        <dbReference type="ARBA" id="ARBA00022967"/>
    </source>
</evidence>
<dbReference type="Pfam" id="PF00355">
    <property type="entry name" value="Rieske"/>
    <property type="match status" value="1"/>
</dbReference>
<evidence type="ECO:0000256" key="16">
    <source>
        <dbReference type="ARBA" id="ARBA00023014"/>
    </source>
</evidence>
<proteinExistence type="inferred from homology"/>
<dbReference type="NCBIfam" id="TIGR01416">
    <property type="entry name" value="Rieske_proteo"/>
    <property type="match status" value="1"/>
</dbReference>
<dbReference type="EC" id="7.1.1.8" evidence="5 20"/>
<comment type="subcellular location">
    <subcellularLocation>
        <location evidence="2">Cell membrane</location>
        <topology evidence="2">Single-pass membrane protein</topology>
    </subcellularLocation>
</comment>
<evidence type="ECO:0000313" key="23">
    <source>
        <dbReference type="EMBL" id="CAA0095681.1"/>
    </source>
</evidence>
<sequence>MQLEALEGRVDRGLAFARLFRAGRSNFGPTQACRGSGQGMRGKETIVASTETAGTTRRDFLYLATGAMGGIGAAALVWPFVSQLQPDASVLALSSTEVDLSQVAEGQMITVKWRGKPVFVWNRTPDDIAKSKATEISVLLDPVARNANLPLDALATDENRAAEGEGHEKWLVVIGICTHLGCVPIGHMGEYDGWFCPCHGSEYDSAGRVRRGPAPENLAIPPYHFVSDTKISIG</sequence>
<dbReference type="InterPro" id="IPR017941">
    <property type="entry name" value="Rieske_2Fe-2S"/>
</dbReference>
<dbReference type="GO" id="GO:0051537">
    <property type="term" value="F:2 iron, 2 sulfur cluster binding"/>
    <property type="evidence" value="ECO:0007669"/>
    <property type="project" value="UniProtKB-KW"/>
</dbReference>
<keyword evidence="12" id="KW-1278">Translocase</keyword>
<dbReference type="GO" id="GO:0046872">
    <property type="term" value="F:metal ion binding"/>
    <property type="evidence" value="ECO:0007669"/>
    <property type="project" value="UniProtKB-KW"/>
</dbReference>
<evidence type="ECO:0000256" key="8">
    <source>
        <dbReference type="ARBA" id="ARBA00022475"/>
    </source>
</evidence>
<dbReference type="PRINTS" id="PR00162">
    <property type="entry name" value="RIESKE"/>
</dbReference>
<dbReference type="GO" id="GO:0008121">
    <property type="term" value="F:quinol-cytochrome-c reductase activity"/>
    <property type="evidence" value="ECO:0007669"/>
    <property type="project" value="UniProtKB-EC"/>
</dbReference>
<dbReference type="Proteomes" id="UP000433050">
    <property type="component" value="Unassembled WGS sequence"/>
</dbReference>
<comment type="subunit">
    <text evidence="4 21">The main subunits of complex b-c1 are: cytochrome b, cytochrome c1 and the Rieske protein.</text>
</comment>
<evidence type="ECO:0000256" key="18">
    <source>
        <dbReference type="ARBA" id="ARBA00023157"/>
    </source>
</evidence>
<evidence type="ECO:0000256" key="14">
    <source>
        <dbReference type="ARBA" id="ARBA00022989"/>
    </source>
</evidence>
<evidence type="ECO:0000256" key="20">
    <source>
        <dbReference type="RuleBase" id="RU004494"/>
    </source>
</evidence>
<dbReference type="FunFam" id="2.102.10.10:FF:000001">
    <property type="entry name" value="Cytochrome b-c1 complex subunit Rieske, mitochondrial"/>
    <property type="match status" value="1"/>
</dbReference>
<keyword evidence="10" id="KW-0001">2Fe-2S</keyword>
<evidence type="ECO:0000256" key="17">
    <source>
        <dbReference type="ARBA" id="ARBA00023136"/>
    </source>
</evidence>
<evidence type="ECO:0000256" key="7">
    <source>
        <dbReference type="ARBA" id="ARBA00022448"/>
    </source>
</evidence>
<evidence type="ECO:0000259" key="22">
    <source>
        <dbReference type="PROSITE" id="PS51296"/>
    </source>
</evidence>
<organism evidence="23 24">
    <name type="scientific">Starkeya nomas</name>
    <dbReference type="NCBI Taxonomy" id="2666134"/>
    <lineage>
        <taxon>Bacteria</taxon>
        <taxon>Pseudomonadati</taxon>
        <taxon>Pseudomonadota</taxon>
        <taxon>Alphaproteobacteria</taxon>
        <taxon>Hyphomicrobiales</taxon>
        <taxon>Xanthobacteraceae</taxon>
        <taxon>Starkeya</taxon>
    </lineage>
</organism>
<dbReference type="PANTHER" id="PTHR10134">
    <property type="entry name" value="CYTOCHROME B-C1 COMPLEX SUBUNIT RIESKE, MITOCHONDRIAL"/>
    <property type="match status" value="1"/>
</dbReference>
<evidence type="ECO:0000256" key="6">
    <source>
        <dbReference type="ARBA" id="ARBA00019816"/>
    </source>
</evidence>
<dbReference type="AlphaFoldDB" id="A0A5S9NXW0"/>
<keyword evidence="13 20" id="KW-0249">Electron transport</keyword>
<evidence type="ECO:0000256" key="4">
    <source>
        <dbReference type="ARBA" id="ARBA00011649"/>
    </source>
</evidence>
<evidence type="ECO:0000256" key="15">
    <source>
        <dbReference type="ARBA" id="ARBA00023004"/>
    </source>
</evidence>
<reference evidence="23 24" key="1">
    <citation type="submission" date="2019-12" db="EMBL/GenBank/DDBJ databases">
        <authorList>
            <person name="Reyes-Prieto M."/>
        </authorList>
    </citation>
    <scope>NUCLEOTIDE SEQUENCE [LARGE SCALE GENOMIC DNA]</scope>
    <source>
        <strain evidence="23">HF14-78462</strain>
    </source>
</reference>
<comment type="catalytic activity">
    <reaction evidence="19 20">
        <text>a quinol + 2 Fe(III)-[cytochrome c](out) = a quinone + 2 Fe(II)-[cytochrome c](out) + 2 H(+)(out)</text>
        <dbReference type="Rhea" id="RHEA:11484"/>
        <dbReference type="Rhea" id="RHEA-COMP:10350"/>
        <dbReference type="Rhea" id="RHEA-COMP:14399"/>
        <dbReference type="ChEBI" id="CHEBI:15378"/>
        <dbReference type="ChEBI" id="CHEBI:24646"/>
        <dbReference type="ChEBI" id="CHEBI:29033"/>
        <dbReference type="ChEBI" id="CHEBI:29034"/>
        <dbReference type="ChEBI" id="CHEBI:132124"/>
        <dbReference type="EC" id="7.1.1.8"/>
    </reaction>
</comment>
<keyword evidence="8" id="KW-1003">Cell membrane</keyword>
<feature type="domain" description="Rieske" evidence="22">
    <location>
        <begin position="140"/>
        <end position="232"/>
    </location>
</feature>
<evidence type="ECO:0000256" key="11">
    <source>
        <dbReference type="ARBA" id="ARBA00022723"/>
    </source>
</evidence>
<comment type="similarity">
    <text evidence="3">Belongs to the Rieske iron-sulfur protein family.</text>
</comment>
<evidence type="ECO:0000256" key="21">
    <source>
        <dbReference type="RuleBase" id="RU004497"/>
    </source>
</evidence>
<dbReference type="Gene3D" id="1.20.5.510">
    <property type="entry name" value="Single helix bin"/>
    <property type="match status" value="1"/>
</dbReference>
<keyword evidence="11" id="KW-0479">Metal-binding</keyword>